<dbReference type="GO" id="GO:0016747">
    <property type="term" value="F:acyltransferase activity, transferring groups other than amino-acyl groups"/>
    <property type="evidence" value="ECO:0007669"/>
    <property type="project" value="InterPro"/>
</dbReference>
<sequence length="181" mass="19577">MLTLRSAGPQDADPIARVYVDAWRSTYPGVVPNEVLIRMSVGAQARQWAFVLRQRGGPQAVIVAEDPEAGIIGMGSCGEVRTTGLPQSGEVYTLYVAPGFEGNGIGSALLLGLFNVLADRGLNSALVWVLGGNPARFFYEAMGGRRVAVRAETLWNKELMQVAYGWDDVRSLPRLGDVRVK</sequence>
<dbReference type="CDD" id="cd04301">
    <property type="entry name" value="NAT_SF"/>
    <property type="match status" value="1"/>
</dbReference>
<proteinExistence type="predicted"/>
<dbReference type="AlphaFoldDB" id="A0A380T8P6"/>
<gene>
    <name evidence="2" type="ORF">DF3PB_1270009</name>
</gene>
<dbReference type="Pfam" id="PF00583">
    <property type="entry name" value="Acetyltransf_1"/>
    <property type="match status" value="1"/>
</dbReference>
<feature type="domain" description="N-acetyltransferase" evidence="1">
    <location>
        <begin position="2"/>
        <end position="165"/>
    </location>
</feature>
<dbReference type="InterPro" id="IPR016181">
    <property type="entry name" value="Acyl_CoA_acyltransferase"/>
</dbReference>
<dbReference type="InterPro" id="IPR000182">
    <property type="entry name" value="GNAT_dom"/>
</dbReference>
<reference evidence="2" key="1">
    <citation type="submission" date="2018-07" db="EMBL/GenBank/DDBJ databases">
        <authorList>
            <person name="Quirk P.G."/>
            <person name="Krulwich T.A."/>
        </authorList>
    </citation>
    <scope>NUCLEOTIDE SEQUENCE</scope>
</reference>
<evidence type="ECO:0000313" key="2">
    <source>
        <dbReference type="EMBL" id="SUS04345.1"/>
    </source>
</evidence>
<organism evidence="2">
    <name type="scientific">metagenome</name>
    <dbReference type="NCBI Taxonomy" id="256318"/>
    <lineage>
        <taxon>unclassified sequences</taxon>
        <taxon>metagenomes</taxon>
    </lineage>
</organism>
<keyword evidence="2" id="KW-0808">Transferase</keyword>
<dbReference type="EMBL" id="UIDG01000032">
    <property type="protein sequence ID" value="SUS04345.1"/>
    <property type="molecule type" value="Genomic_DNA"/>
</dbReference>
<dbReference type="Gene3D" id="3.40.630.30">
    <property type="match status" value="1"/>
</dbReference>
<keyword evidence="2" id="KW-0012">Acyltransferase</keyword>
<evidence type="ECO:0000259" key="1">
    <source>
        <dbReference type="PROSITE" id="PS51186"/>
    </source>
</evidence>
<dbReference type="SUPFAM" id="SSF55729">
    <property type="entry name" value="Acyl-CoA N-acyltransferases (Nat)"/>
    <property type="match status" value="1"/>
</dbReference>
<name>A0A380T8P6_9ZZZZ</name>
<dbReference type="PROSITE" id="PS51186">
    <property type="entry name" value="GNAT"/>
    <property type="match status" value="1"/>
</dbReference>
<accession>A0A380T8P6</accession>
<protein>
    <submittedName>
        <fullName evidence="2">L-amino acid N-acyltransferase YncA</fullName>
    </submittedName>
</protein>